<dbReference type="EMBL" id="JAWHQM010000013">
    <property type="protein sequence ID" value="KAK5629874.1"/>
    <property type="molecule type" value="Genomic_DNA"/>
</dbReference>
<accession>A0AAN7UMG6</accession>
<name>A0AAN7UMG6_9PEZI</name>
<reference evidence="2 3" key="1">
    <citation type="submission" date="2023-10" db="EMBL/GenBank/DDBJ databases">
        <title>Draft genome sequence of Xylaria bambusicola isolate GMP-LS, the root and basal stem rot pathogen of sugarcane in Indonesia.</title>
        <authorList>
            <person name="Selvaraj P."/>
            <person name="Muralishankar V."/>
            <person name="Muruganantham S."/>
            <person name="Sp S."/>
            <person name="Haryani S."/>
            <person name="Lau K.J.X."/>
            <person name="Naqvi N.I."/>
        </authorList>
    </citation>
    <scope>NUCLEOTIDE SEQUENCE [LARGE SCALE GENOMIC DNA]</scope>
    <source>
        <strain evidence="2">GMP-LS</strain>
    </source>
</reference>
<comment type="caution">
    <text evidence="2">The sequence shown here is derived from an EMBL/GenBank/DDBJ whole genome shotgun (WGS) entry which is preliminary data.</text>
</comment>
<evidence type="ECO:0000313" key="3">
    <source>
        <dbReference type="Proteomes" id="UP001305414"/>
    </source>
</evidence>
<organism evidence="2 3">
    <name type="scientific">Xylaria bambusicola</name>
    <dbReference type="NCBI Taxonomy" id="326684"/>
    <lineage>
        <taxon>Eukaryota</taxon>
        <taxon>Fungi</taxon>
        <taxon>Dikarya</taxon>
        <taxon>Ascomycota</taxon>
        <taxon>Pezizomycotina</taxon>
        <taxon>Sordariomycetes</taxon>
        <taxon>Xylariomycetidae</taxon>
        <taxon>Xylariales</taxon>
        <taxon>Xylariaceae</taxon>
        <taxon>Xylaria</taxon>
    </lineage>
</organism>
<dbReference type="Proteomes" id="UP001305414">
    <property type="component" value="Unassembled WGS sequence"/>
</dbReference>
<feature type="signal peptide" evidence="1">
    <location>
        <begin position="1"/>
        <end position="16"/>
    </location>
</feature>
<keyword evidence="1" id="KW-0732">Signal</keyword>
<protein>
    <submittedName>
        <fullName evidence="2">Uncharacterized protein</fullName>
    </submittedName>
</protein>
<gene>
    <name evidence="2" type="ORF">RRF57_005589</name>
</gene>
<evidence type="ECO:0000313" key="2">
    <source>
        <dbReference type="EMBL" id="KAK5629874.1"/>
    </source>
</evidence>
<dbReference type="AlphaFoldDB" id="A0AAN7UMG6"/>
<evidence type="ECO:0000256" key="1">
    <source>
        <dbReference type="SAM" id="SignalP"/>
    </source>
</evidence>
<feature type="chain" id="PRO_5042851262" evidence="1">
    <location>
        <begin position="17"/>
        <end position="184"/>
    </location>
</feature>
<keyword evidence="3" id="KW-1185">Reference proteome</keyword>
<sequence>MHTTALSVLAAPLLLAARTQVKVTMRLYQDNNCQTLIPGTGNTTVNDQTCDTNVRTGWSSAHIIYGNYGTLTFYSRNNCAAIQPSHGYDASNYDCLNNFGFVANAVGFAYKYPSISGQSGMERLLCLNGRHVADYGYSISLTVIGSYNSYSATLFPQAVIVEGGFIHFNGFIASGCLIIANIAI</sequence>
<proteinExistence type="predicted"/>